<feature type="region of interest" description="Disordered" evidence="4">
    <location>
        <begin position="1"/>
        <end position="26"/>
    </location>
</feature>
<dbReference type="Gene3D" id="1.10.10.10">
    <property type="entry name" value="Winged helix-like DNA-binding domain superfamily/Winged helix DNA-binding domain"/>
    <property type="match status" value="1"/>
</dbReference>
<reference evidence="6 7" key="1">
    <citation type="submission" date="2019-03" db="EMBL/GenBank/DDBJ databases">
        <title>Whole genome sequence of a novel Rubrobacter taiwanensis strain, isolated from Yellowstone National Park.</title>
        <authorList>
            <person name="Freed S."/>
            <person name="Ramaley R.F."/>
            <person name="Kyndt J.A."/>
        </authorList>
    </citation>
    <scope>NUCLEOTIDE SEQUENCE [LARGE SCALE GENOMIC DNA]</scope>
    <source>
        <strain evidence="6 7">Yellowstone</strain>
    </source>
</reference>
<feature type="domain" description="HTH luxR-type" evidence="5">
    <location>
        <begin position="22"/>
        <end position="83"/>
    </location>
</feature>
<evidence type="ECO:0000313" key="7">
    <source>
        <dbReference type="Proteomes" id="UP000295244"/>
    </source>
</evidence>
<keyword evidence="1" id="KW-0805">Transcription regulation</keyword>
<organism evidence="6 7">
    <name type="scientific">Rubrobacter taiwanensis</name>
    <dbReference type="NCBI Taxonomy" id="185139"/>
    <lineage>
        <taxon>Bacteria</taxon>
        <taxon>Bacillati</taxon>
        <taxon>Actinomycetota</taxon>
        <taxon>Rubrobacteria</taxon>
        <taxon>Rubrobacterales</taxon>
        <taxon>Rubrobacteraceae</taxon>
        <taxon>Rubrobacter</taxon>
    </lineage>
</organism>
<evidence type="ECO:0000256" key="1">
    <source>
        <dbReference type="ARBA" id="ARBA00023015"/>
    </source>
</evidence>
<dbReference type="SMART" id="SM00421">
    <property type="entry name" value="HTH_LUXR"/>
    <property type="match status" value="1"/>
</dbReference>
<dbReference type="Proteomes" id="UP000295244">
    <property type="component" value="Unassembled WGS sequence"/>
</dbReference>
<protein>
    <submittedName>
        <fullName evidence="6">LuxR family transcriptional regulator</fullName>
    </submittedName>
</protein>
<dbReference type="OrthoDB" id="3197423at2"/>
<evidence type="ECO:0000259" key="5">
    <source>
        <dbReference type="PROSITE" id="PS50043"/>
    </source>
</evidence>
<evidence type="ECO:0000256" key="2">
    <source>
        <dbReference type="ARBA" id="ARBA00023125"/>
    </source>
</evidence>
<dbReference type="EMBL" id="SKBU01000011">
    <property type="protein sequence ID" value="TCJ18488.1"/>
    <property type="molecule type" value="Genomic_DNA"/>
</dbReference>
<keyword evidence="7" id="KW-1185">Reference proteome</keyword>
<dbReference type="CDD" id="cd06170">
    <property type="entry name" value="LuxR_C_like"/>
    <property type="match status" value="1"/>
</dbReference>
<dbReference type="GO" id="GO:0006355">
    <property type="term" value="P:regulation of DNA-templated transcription"/>
    <property type="evidence" value="ECO:0007669"/>
    <property type="project" value="InterPro"/>
</dbReference>
<accession>A0A4R1BMF3</accession>
<dbReference type="PROSITE" id="PS50043">
    <property type="entry name" value="HTH_LUXR_2"/>
    <property type="match status" value="1"/>
</dbReference>
<name>A0A4R1BMF3_9ACTN</name>
<dbReference type="AlphaFoldDB" id="A0A4R1BMF3"/>
<dbReference type="GO" id="GO:0003677">
    <property type="term" value="F:DNA binding"/>
    <property type="evidence" value="ECO:0007669"/>
    <property type="project" value="UniProtKB-KW"/>
</dbReference>
<dbReference type="PANTHER" id="PTHR44688:SF16">
    <property type="entry name" value="DNA-BINDING TRANSCRIPTIONAL ACTIVATOR DEVR_DOSR"/>
    <property type="match status" value="1"/>
</dbReference>
<evidence type="ECO:0000256" key="4">
    <source>
        <dbReference type="SAM" id="MobiDB-lite"/>
    </source>
</evidence>
<dbReference type="Pfam" id="PF00196">
    <property type="entry name" value="GerE"/>
    <property type="match status" value="1"/>
</dbReference>
<dbReference type="InterPro" id="IPR036388">
    <property type="entry name" value="WH-like_DNA-bd_sf"/>
</dbReference>
<comment type="caution">
    <text evidence="6">The sequence shown here is derived from an EMBL/GenBank/DDBJ whole genome shotgun (WGS) entry which is preliminary data.</text>
</comment>
<evidence type="ECO:0000313" key="6">
    <source>
        <dbReference type="EMBL" id="TCJ18488.1"/>
    </source>
</evidence>
<dbReference type="PROSITE" id="PS00622">
    <property type="entry name" value="HTH_LUXR_1"/>
    <property type="match status" value="1"/>
</dbReference>
<dbReference type="InterPro" id="IPR016032">
    <property type="entry name" value="Sig_transdc_resp-reg_C-effctor"/>
</dbReference>
<keyword evidence="3" id="KW-0804">Transcription</keyword>
<dbReference type="PANTHER" id="PTHR44688">
    <property type="entry name" value="DNA-BINDING TRANSCRIPTIONAL ACTIVATOR DEVR_DOSR"/>
    <property type="match status" value="1"/>
</dbReference>
<gene>
    <name evidence="6" type="ORF">E0L93_05695</name>
</gene>
<evidence type="ECO:0000256" key="3">
    <source>
        <dbReference type="ARBA" id="ARBA00023163"/>
    </source>
</evidence>
<proteinExistence type="predicted"/>
<dbReference type="PRINTS" id="PR00038">
    <property type="entry name" value="HTHLUXR"/>
</dbReference>
<sequence length="83" mass="9397">MSTEQALEYALSEEEPPPPPEPRRAPDYLTRREREVATLAAQGFTNHRIAAELSISEYTVANHLRSILKKLGLRSRAQIPSRL</sequence>
<keyword evidence="2" id="KW-0238">DNA-binding</keyword>
<dbReference type="SUPFAM" id="SSF46894">
    <property type="entry name" value="C-terminal effector domain of the bipartite response regulators"/>
    <property type="match status" value="1"/>
</dbReference>
<dbReference type="InterPro" id="IPR000792">
    <property type="entry name" value="Tscrpt_reg_LuxR_C"/>
</dbReference>